<keyword evidence="2" id="KW-1185">Reference proteome</keyword>
<reference evidence="1 2" key="1">
    <citation type="journal article" date="2018" name="Sci. Rep.">
        <title>Genomic signatures of local adaptation to the degree of environmental predictability in rotifers.</title>
        <authorList>
            <person name="Franch-Gras L."/>
            <person name="Hahn C."/>
            <person name="Garcia-Roger E.M."/>
            <person name="Carmona M.J."/>
            <person name="Serra M."/>
            <person name="Gomez A."/>
        </authorList>
    </citation>
    <scope>NUCLEOTIDE SEQUENCE [LARGE SCALE GENOMIC DNA]</scope>
    <source>
        <strain evidence="1">HYR1</strain>
    </source>
</reference>
<evidence type="ECO:0000313" key="1">
    <source>
        <dbReference type="EMBL" id="RMZ95935.1"/>
    </source>
</evidence>
<protein>
    <submittedName>
        <fullName evidence="1">Uncharacterized protein</fullName>
    </submittedName>
</protein>
<evidence type="ECO:0000313" key="2">
    <source>
        <dbReference type="Proteomes" id="UP000276133"/>
    </source>
</evidence>
<proteinExistence type="predicted"/>
<dbReference type="EMBL" id="REGN01012320">
    <property type="protein sequence ID" value="RMZ95935.1"/>
    <property type="molecule type" value="Genomic_DNA"/>
</dbReference>
<comment type="caution">
    <text evidence="1">The sequence shown here is derived from an EMBL/GenBank/DDBJ whole genome shotgun (WGS) entry which is preliminary data.</text>
</comment>
<accession>A0A3M7PA20</accession>
<sequence length="130" mass="15336">MIYAFSYLELSCLTSLMSKTENQNEKISRIGIKNIRKSINLGRIYLPRGSCPKIGDLAKYVVTLLEEYGADLEYSKKFTQYSNPLRTKNKDDFINMIKKLNFGMKWIRCHIKMEDFFISRNNEYDKILNL</sequence>
<dbReference type="AlphaFoldDB" id="A0A3M7PA20"/>
<dbReference type="Proteomes" id="UP000276133">
    <property type="component" value="Unassembled WGS sequence"/>
</dbReference>
<gene>
    <name evidence="1" type="ORF">BpHYR1_004395</name>
</gene>
<organism evidence="1 2">
    <name type="scientific">Brachionus plicatilis</name>
    <name type="common">Marine rotifer</name>
    <name type="synonym">Brachionus muelleri</name>
    <dbReference type="NCBI Taxonomy" id="10195"/>
    <lineage>
        <taxon>Eukaryota</taxon>
        <taxon>Metazoa</taxon>
        <taxon>Spiralia</taxon>
        <taxon>Gnathifera</taxon>
        <taxon>Rotifera</taxon>
        <taxon>Eurotatoria</taxon>
        <taxon>Monogononta</taxon>
        <taxon>Pseudotrocha</taxon>
        <taxon>Ploima</taxon>
        <taxon>Brachionidae</taxon>
        <taxon>Brachionus</taxon>
    </lineage>
</organism>
<name>A0A3M7PA20_BRAPC</name>